<dbReference type="GO" id="GO:0042407">
    <property type="term" value="P:cristae formation"/>
    <property type="evidence" value="ECO:0000318"/>
    <property type="project" value="GO_Central"/>
</dbReference>
<keyword evidence="5" id="KW-1133">Transmembrane helix</keyword>
<dbReference type="FunCoup" id="A0A061DIW7">
    <property type="interactions" value="1694"/>
</dbReference>
<evidence type="ECO:0000256" key="9">
    <source>
        <dbReference type="SAM" id="MobiDB-lite"/>
    </source>
</evidence>
<accession>A0A061DIW7</accession>
<dbReference type="GO" id="GO:0032368">
    <property type="term" value="P:regulation of lipid transport"/>
    <property type="evidence" value="ECO:0007669"/>
    <property type="project" value="EnsemblPlants"/>
</dbReference>
<evidence type="ECO:0000256" key="8">
    <source>
        <dbReference type="SAM" id="Coils"/>
    </source>
</evidence>
<dbReference type="AlphaFoldDB" id="A0A061DIW7"/>
<evidence type="ECO:0000313" key="11">
    <source>
        <dbReference type="Proteomes" id="UP000026915"/>
    </source>
</evidence>
<dbReference type="HOGENOM" id="CLU_028777_0_0_1"/>
<feature type="compositionally biased region" description="Polar residues" evidence="9">
    <location>
        <begin position="305"/>
        <end position="327"/>
    </location>
</feature>
<dbReference type="Pfam" id="PF09731">
    <property type="entry name" value="Mitofilin"/>
    <property type="match status" value="1"/>
</dbReference>
<dbReference type="PANTHER" id="PTHR15415">
    <property type="entry name" value="MITOFILIN"/>
    <property type="match status" value="1"/>
</dbReference>
<keyword evidence="8" id="KW-0175">Coiled coil</keyword>
<keyword evidence="6" id="KW-0496">Mitochondrion</keyword>
<comment type="similarity">
    <text evidence="2">Belongs to the MICOS complex subunit Mic60 family.</text>
</comment>
<evidence type="ECO:0000256" key="7">
    <source>
        <dbReference type="ARBA" id="ARBA00023136"/>
    </source>
</evidence>
<dbReference type="PANTHER" id="PTHR15415:SF7">
    <property type="entry name" value="MICOS COMPLEX SUBUNIT MIC60"/>
    <property type="match status" value="1"/>
</dbReference>
<keyword evidence="11" id="KW-1185">Reference proteome</keyword>
<feature type="compositionally biased region" description="Polar residues" evidence="9">
    <location>
        <begin position="118"/>
        <end position="127"/>
    </location>
</feature>
<keyword evidence="4" id="KW-0999">Mitochondrion inner membrane</keyword>
<evidence type="ECO:0000256" key="6">
    <source>
        <dbReference type="ARBA" id="ARBA00023128"/>
    </source>
</evidence>
<evidence type="ECO:0000256" key="3">
    <source>
        <dbReference type="ARBA" id="ARBA00022692"/>
    </source>
</evidence>
<name>A0A061DIW7_THECC</name>
<sequence>MVPRCQCHDTAQFQLQVPSPPLRRFALGVSPPQESDRDSSLHRNAPKSTSPENNLFQCQRFKPQSSSSCKTLTSSPSHFLKHLHRNLNSKSLLKKKKTGGMLRRSILELSHRRRTPRQIVSQRSSPLVYSRKEFSTSPGKNATPKPRPPESKSGLSKVVLGSAIIGGAVLVAYRAGYLDQYLGENPKVPIDSKKIGFDEKDEKDIQVVSVDLPEQKVPTHIDLPPQPETSSETQGEIQFTVEDKSNETLGENIKPVPEKELPEYSPSSLPSADHSADAAVSAEGNLKKVESETTTIPNKEIQDTPVDNQSSVSLGETKTVPSPTTADRQQDEPSKGVELPSLAPEESQIKTVPSLHPTTADIAEDKPSKDIEAPSSLLDAYHLREKADESYLTSLNRKYEQLSKETEAFGTAIEELNEGYLSKDGKLILDFLQAIHAAEKRQAELDVHAFAEEKRAMKEKYEKELRDLRARELMRTEEAAILDKELKRERTKAAAAIKSLQEKMEEKLKMEIEEKEREAEMKLQKAQELGKAELAAAIASEKAAQIEKMAEANLHINALCMAFYARSEEARKSHSVHKLALGALALEDALSKGLPIQKEIDALRTYLEGIEKDSVLDLVLSSLPEETRYRGTDTLLELNQKFNSLKGTLRHFSLIPPGGGGILTHSLAHIATWLKVKEVDHSGEGIESVISTVDNYLAEGKLAEAAAALEQGVKGSQAEEIVGDWVKRVRNRAITEQALAVLQSYATCISLT</sequence>
<feature type="region of interest" description="Disordered" evidence="9">
    <location>
        <begin position="113"/>
        <end position="154"/>
    </location>
</feature>
<feature type="compositionally biased region" description="Low complexity" evidence="9">
    <location>
        <begin position="263"/>
        <end position="282"/>
    </location>
</feature>
<feature type="region of interest" description="Disordered" evidence="9">
    <location>
        <begin position="22"/>
        <end position="53"/>
    </location>
</feature>
<dbReference type="EMBL" id="CM001879">
    <property type="protein sequence ID" value="EOX92207.1"/>
    <property type="molecule type" value="Genomic_DNA"/>
</dbReference>
<dbReference type="GO" id="GO:0061617">
    <property type="term" value="C:MICOS complex"/>
    <property type="evidence" value="ECO:0000318"/>
    <property type="project" value="GO_Central"/>
</dbReference>
<dbReference type="OMA" id="GYLDQYI"/>
<dbReference type="GO" id="GO:0016036">
    <property type="term" value="P:cellular response to phosphate starvation"/>
    <property type="evidence" value="ECO:0007669"/>
    <property type="project" value="EnsemblPlants"/>
</dbReference>
<organism evidence="10 11">
    <name type="scientific">Theobroma cacao</name>
    <name type="common">Cacao</name>
    <name type="synonym">Cocoa</name>
    <dbReference type="NCBI Taxonomy" id="3641"/>
    <lineage>
        <taxon>Eukaryota</taxon>
        <taxon>Viridiplantae</taxon>
        <taxon>Streptophyta</taxon>
        <taxon>Embryophyta</taxon>
        <taxon>Tracheophyta</taxon>
        <taxon>Spermatophyta</taxon>
        <taxon>Magnoliopsida</taxon>
        <taxon>eudicotyledons</taxon>
        <taxon>Gunneridae</taxon>
        <taxon>Pentapetalae</taxon>
        <taxon>rosids</taxon>
        <taxon>malvids</taxon>
        <taxon>Malvales</taxon>
        <taxon>Malvaceae</taxon>
        <taxon>Byttnerioideae</taxon>
        <taxon>Theobroma</taxon>
    </lineage>
</organism>
<dbReference type="GO" id="GO:0097035">
    <property type="term" value="P:regulation of membrane lipid distribution"/>
    <property type="evidence" value="ECO:0007669"/>
    <property type="project" value="EnsemblPlants"/>
</dbReference>
<keyword evidence="3" id="KW-0812">Transmembrane</keyword>
<comment type="subcellular location">
    <subcellularLocation>
        <location evidence="1">Mitochondrion inner membrane</location>
    </subcellularLocation>
</comment>
<dbReference type="InterPro" id="IPR019133">
    <property type="entry name" value="MIC60"/>
</dbReference>
<keyword evidence="7" id="KW-0472">Membrane</keyword>
<evidence type="ECO:0000256" key="4">
    <source>
        <dbReference type="ARBA" id="ARBA00022792"/>
    </source>
</evidence>
<reference evidence="10 11" key="1">
    <citation type="journal article" date="2013" name="Genome Biol.">
        <title>The genome sequence of the most widely cultivated cacao type and its use to identify candidate genes regulating pod color.</title>
        <authorList>
            <person name="Motamayor J.C."/>
            <person name="Mockaitis K."/>
            <person name="Schmutz J."/>
            <person name="Haiminen N."/>
            <person name="Iii D.L."/>
            <person name="Cornejo O."/>
            <person name="Findley S.D."/>
            <person name="Zheng P."/>
            <person name="Utro F."/>
            <person name="Royaert S."/>
            <person name="Saski C."/>
            <person name="Jenkins J."/>
            <person name="Podicheti R."/>
            <person name="Zhao M."/>
            <person name="Scheffler B.E."/>
            <person name="Stack J.C."/>
            <person name="Feltus F.A."/>
            <person name="Mustiga G.M."/>
            <person name="Amores F."/>
            <person name="Phillips W."/>
            <person name="Marelli J.P."/>
            <person name="May G.D."/>
            <person name="Shapiro H."/>
            <person name="Ma J."/>
            <person name="Bustamante C.D."/>
            <person name="Schnell R.J."/>
            <person name="Main D."/>
            <person name="Gilbert D."/>
            <person name="Parida L."/>
            <person name="Kuhn D.N."/>
        </authorList>
    </citation>
    <scope>NUCLEOTIDE SEQUENCE [LARGE SCALE GENOMIC DNA]</scope>
    <source>
        <strain evidence="11">cv. Matina 1-6</strain>
    </source>
</reference>
<evidence type="ECO:0000313" key="10">
    <source>
        <dbReference type="EMBL" id="EOX92207.1"/>
    </source>
</evidence>
<dbReference type="Proteomes" id="UP000026915">
    <property type="component" value="Chromosome 1"/>
</dbReference>
<dbReference type="Gramene" id="EOX92207">
    <property type="protein sequence ID" value="EOX92207"/>
    <property type="gene ID" value="TCM_001189"/>
</dbReference>
<feature type="coiled-coil region" evidence="8">
    <location>
        <begin position="440"/>
        <end position="532"/>
    </location>
</feature>
<dbReference type="STRING" id="3641.A0A061DIW7"/>
<feature type="compositionally biased region" description="Polar residues" evidence="9">
    <location>
        <begin position="228"/>
        <end position="237"/>
    </location>
</feature>
<dbReference type="GO" id="GO:1901612">
    <property type="term" value="F:cardiolipin binding"/>
    <property type="evidence" value="ECO:0007669"/>
    <property type="project" value="EnsemblPlants"/>
</dbReference>
<feature type="region of interest" description="Disordered" evidence="9">
    <location>
        <begin position="213"/>
        <end position="371"/>
    </location>
</feature>
<dbReference type="InParanoid" id="A0A061DIW7"/>
<proteinExistence type="inferred from homology"/>
<evidence type="ECO:0000256" key="1">
    <source>
        <dbReference type="ARBA" id="ARBA00004273"/>
    </source>
</evidence>
<gene>
    <name evidence="10" type="ORF">TCM_001189</name>
</gene>
<evidence type="ECO:0000256" key="5">
    <source>
        <dbReference type="ARBA" id="ARBA00022989"/>
    </source>
</evidence>
<protein>
    <submittedName>
        <fullName evidence="10">Uncharacterized protein isoform 1</fullName>
    </submittedName>
</protein>
<evidence type="ECO:0000256" key="2">
    <source>
        <dbReference type="ARBA" id="ARBA00010877"/>
    </source>
</evidence>
<dbReference type="eggNOG" id="ENOG502QTA5">
    <property type="taxonomic scope" value="Eukaryota"/>
</dbReference>